<dbReference type="AlphaFoldDB" id="A0A5C5ZHJ8"/>
<comment type="caution">
    <text evidence="2">The sequence shown here is derived from an EMBL/GenBank/DDBJ whole genome shotgun (WGS) entry which is preliminary data.</text>
</comment>
<feature type="region of interest" description="Disordered" evidence="1">
    <location>
        <begin position="402"/>
        <end position="437"/>
    </location>
</feature>
<reference evidence="2 3" key="1">
    <citation type="submission" date="2019-02" db="EMBL/GenBank/DDBJ databases">
        <title>Deep-cultivation of Planctomycetes and their phenomic and genomic characterization uncovers novel biology.</title>
        <authorList>
            <person name="Wiegand S."/>
            <person name="Jogler M."/>
            <person name="Boedeker C."/>
            <person name="Pinto D."/>
            <person name="Vollmers J."/>
            <person name="Rivas-Marin E."/>
            <person name="Kohn T."/>
            <person name="Peeters S.H."/>
            <person name="Heuer A."/>
            <person name="Rast P."/>
            <person name="Oberbeckmann S."/>
            <person name="Bunk B."/>
            <person name="Jeske O."/>
            <person name="Meyerdierks A."/>
            <person name="Storesund J.E."/>
            <person name="Kallscheuer N."/>
            <person name="Luecker S."/>
            <person name="Lage O.M."/>
            <person name="Pohl T."/>
            <person name="Merkel B.J."/>
            <person name="Hornburger P."/>
            <person name="Mueller R.-W."/>
            <person name="Bruemmer F."/>
            <person name="Labrenz M."/>
            <person name="Spormann A.M."/>
            <person name="Op Den Camp H."/>
            <person name="Overmann J."/>
            <person name="Amann R."/>
            <person name="Jetten M.S.M."/>
            <person name="Mascher T."/>
            <person name="Medema M.H."/>
            <person name="Devos D.P."/>
            <person name="Kaster A.-K."/>
            <person name="Ovreas L."/>
            <person name="Rohde M."/>
            <person name="Galperin M.Y."/>
            <person name="Jogler C."/>
        </authorList>
    </citation>
    <scope>NUCLEOTIDE SEQUENCE [LARGE SCALE GENOMIC DNA]</scope>
    <source>
        <strain evidence="2 3">Mal64</strain>
    </source>
</reference>
<dbReference type="EMBL" id="SJPQ01000004">
    <property type="protein sequence ID" value="TWT86638.1"/>
    <property type="molecule type" value="Genomic_DNA"/>
</dbReference>
<protein>
    <submittedName>
        <fullName evidence="2">Uncharacterized protein</fullName>
    </submittedName>
</protein>
<evidence type="ECO:0000256" key="1">
    <source>
        <dbReference type="SAM" id="MobiDB-lite"/>
    </source>
</evidence>
<evidence type="ECO:0000313" key="3">
    <source>
        <dbReference type="Proteomes" id="UP000315440"/>
    </source>
</evidence>
<dbReference type="RefSeq" id="WP_146402572.1">
    <property type="nucleotide sequence ID" value="NZ_SJPQ01000004.1"/>
</dbReference>
<name>A0A5C5ZHJ8_9BACT</name>
<sequence length="501" mass="56133">MARSHARWLGELARKRDEDGDPKAAKALAGLVERLNPISGEPGEGWLAGNVASQFSRQHAPELHEAVAVCFNAYQQLLEGKATLGELHTALSDLKSAVDSHAPPEADAVLHAGQELQRLTHKLRDRWPRLAQSDEKCTDAKSYEVRNARVLLLRRSYTRAGEQLWRVLEAGGFFDDAQFVGPMTAPLRDPKKADRYFPAYEQITRLWLPVRAPGYGGQGMHYPDDDLDVDLSQYEHQGRRQVLCMEAVTELVIAEAERLGASTGSEKGVEHMENPSPQQSLENLQRFQFLVEAARANREAGRAEPSPMAPEDLEKANVWGADHKRLFEEMRSLARGLADVAEDYDCAVEAETLGAVGRNYWKSLPTNRPQFNMASQVDRAIDTLRRKLRATIRRQKSTDQLEVARIAHGNSPTASTESGQADRKTDSSKKNCEKLPRNDDVIRLAKALRNSTDDRETMKSIALQFTGGLERPANSLLRQLRRPEHRHLLNGTRFNKRTNSG</sequence>
<feature type="compositionally biased region" description="Polar residues" evidence="1">
    <location>
        <begin position="410"/>
        <end position="419"/>
    </location>
</feature>
<accession>A0A5C5ZHJ8</accession>
<evidence type="ECO:0000313" key="2">
    <source>
        <dbReference type="EMBL" id="TWT86638.1"/>
    </source>
</evidence>
<feature type="compositionally biased region" description="Basic and acidic residues" evidence="1">
    <location>
        <begin position="420"/>
        <end position="437"/>
    </location>
</feature>
<proteinExistence type="predicted"/>
<gene>
    <name evidence="2" type="ORF">Mal64_34670</name>
</gene>
<organism evidence="2 3">
    <name type="scientific">Pseudobythopirellula maris</name>
    <dbReference type="NCBI Taxonomy" id="2527991"/>
    <lineage>
        <taxon>Bacteria</taxon>
        <taxon>Pseudomonadati</taxon>
        <taxon>Planctomycetota</taxon>
        <taxon>Planctomycetia</taxon>
        <taxon>Pirellulales</taxon>
        <taxon>Lacipirellulaceae</taxon>
        <taxon>Pseudobythopirellula</taxon>
    </lineage>
</organism>
<dbReference type="Proteomes" id="UP000315440">
    <property type="component" value="Unassembled WGS sequence"/>
</dbReference>
<keyword evidence="3" id="KW-1185">Reference proteome</keyword>